<name>A0A8H5B3L6_9AGAR</name>
<organism evidence="3 4">
    <name type="scientific">Psilocybe cf. subviscida</name>
    <dbReference type="NCBI Taxonomy" id="2480587"/>
    <lineage>
        <taxon>Eukaryota</taxon>
        <taxon>Fungi</taxon>
        <taxon>Dikarya</taxon>
        <taxon>Basidiomycota</taxon>
        <taxon>Agaricomycotina</taxon>
        <taxon>Agaricomycetes</taxon>
        <taxon>Agaricomycetidae</taxon>
        <taxon>Agaricales</taxon>
        <taxon>Agaricineae</taxon>
        <taxon>Strophariaceae</taxon>
        <taxon>Psilocybe</taxon>
    </lineage>
</organism>
<dbReference type="EMBL" id="JAACJJ010000042">
    <property type="protein sequence ID" value="KAF5316014.1"/>
    <property type="molecule type" value="Genomic_DNA"/>
</dbReference>
<dbReference type="PANTHER" id="PTHR38248">
    <property type="entry name" value="FUNK1 6"/>
    <property type="match status" value="1"/>
</dbReference>
<accession>A0A8H5B3L6</accession>
<dbReference type="PANTHER" id="PTHR38248:SF2">
    <property type="entry name" value="FUNK1 11"/>
    <property type="match status" value="1"/>
</dbReference>
<sequence>MPPKAVPPVTPNEQLEFTAPKGPFHATPHGLKEHIDDPTDESRAWVAQVMNSETFLCKIGDFLHDYGPTRVPPEDVAACKEALLEAELLEHREGVYSWAAYRMLPSEWDEVEGKVFEHLEPIVDAIFAYAHSISKSGNDYTFKLVPDSHLTASIAGTNHKMDACIIEDAKYKGVLTNDNIIIAKEFKKEKHWREQIDVREKLVGDCHHILDDDPRRMFIFGTTMEDTRMSVWYLSRSHSVKSISFNWATEDVDRFIEVYLSFAYATPAELGVDPLVHKAPMDPKSKDISEREQQYIYECRPEADYADAEAATAKTRYYKTIHSLTPERPYRISGRTTRVWKVIEVDSIDKANKIVGAKPVILKDVWLDVTRHTEAENMDLIFKAVDEFVADGHDHYPGPQGLSHFMVEESRFQHFDQKTKTRLQQLLTDGQYRSLFLTKRHAWKGEVTKERSEHVKRPLEPIFIPLVAAKEGAGRSGNVTRTLYSQDTSSLQPRESVTAKLAKKVTPLGLSSREFGQKQQSRFVYEEVCTSLWDLPTLGDVLDILRQALDALQVLYCAGWVHRDISNGNILAVPVTQNGATIWKVKLSDFEFAQPHGHRIHSSDPRTGTPYFMPHEILARSYLLNDVRDIRPEENFGDQLNLPGGSNNPNYQRFMSFKRFHGKTIASLPASATPHIPPRDTVVTYNYQHDVESLWWIALYYITAGVGHIPSFKYAETIFLNDLILQIPRAKALTSEVQTTLETVLRPSLQVVFPGAMNKLREELYKQYIVRALFGQLDIPESYSEVHGVFAREFDRLLEDNAGNWKETRLVPVKNTRAQLERALKRPRDDAPTLEEIPESSKRGKINL</sequence>
<dbReference type="SUPFAM" id="SSF56112">
    <property type="entry name" value="Protein kinase-like (PK-like)"/>
    <property type="match status" value="1"/>
</dbReference>
<comment type="caution">
    <text evidence="3">The sequence shown here is derived from an EMBL/GenBank/DDBJ whole genome shotgun (WGS) entry which is preliminary data.</text>
</comment>
<dbReference type="Pfam" id="PF17667">
    <property type="entry name" value="Pkinase_fungal"/>
    <property type="match status" value="1"/>
</dbReference>
<gene>
    <name evidence="3" type="ORF">D9619_006134</name>
</gene>
<dbReference type="AlphaFoldDB" id="A0A8H5B3L6"/>
<keyword evidence="4" id="KW-1185">Reference proteome</keyword>
<dbReference type="Proteomes" id="UP000567179">
    <property type="component" value="Unassembled WGS sequence"/>
</dbReference>
<dbReference type="Gene3D" id="1.10.510.10">
    <property type="entry name" value="Transferase(Phosphotransferase) domain 1"/>
    <property type="match status" value="1"/>
</dbReference>
<evidence type="ECO:0000259" key="2">
    <source>
        <dbReference type="Pfam" id="PF17667"/>
    </source>
</evidence>
<feature type="compositionally biased region" description="Basic and acidic residues" evidence="1">
    <location>
        <begin position="821"/>
        <end position="831"/>
    </location>
</feature>
<evidence type="ECO:0000313" key="3">
    <source>
        <dbReference type="EMBL" id="KAF5316014.1"/>
    </source>
</evidence>
<reference evidence="3 4" key="1">
    <citation type="journal article" date="2020" name="ISME J.">
        <title>Uncovering the hidden diversity of litter-decomposition mechanisms in mushroom-forming fungi.</title>
        <authorList>
            <person name="Floudas D."/>
            <person name="Bentzer J."/>
            <person name="Ahren D."/>
            <person name="Johansson T."/>
            <person name="Persson P."/>
            <person name="Tunlid A."/>
        </authorList>
    </citation>
    <scope>NUCLEOTIDE SEQUENCE [LARGE SCALE GENOMIC DNA]</scope>
    <source>
        <strain evidence="3 4">CBS 101986</strain>
    </source>
</reference>
<feature type="region of interest" description="Disordered" evidence="1">
    <location>
        <begin position="821"/>
        <end position="848"/>
    </location>
</feature>
<evidence type="ECO:0000313" key="4">
    <source>
        <dbReference type="Proteomes" id="UP000567179"/>
    </source>
</evidence>
<feature type="domain" description="Fungal-type protein kinase" evidence="2">
    <location>
        <begin position="171"/>
        <end position="700"/>
    </location>
</feature>
<proteinExistence type="predicted"/>
<protein>
    <recommendedName>
        <fullName evidence="2">Fungal-type protein kinase domain-containing protein</fullName>
    </recommendedName>
</protein>
<dbReference type="InterPro" id="IPR011009">
    <property type="entry name" value="Kinase-like_dom_sf"/>
</dbReference>
<dbReference type="InterPro" id="IPR040976">
    <property type="entry name" value="Pkinase_fungal"/>
</dbReference>
<dbReference type="OrthoDB" id="312874at2759"/>
<evidence type="ECO:0000256" key="1">
    <source>
        <dbReference type="SAM" id="MobiDB-lite"/>
    </source>
</evidence>